<gene>
    <name evidence="1" type="ORF">SAMN05443669_102726</name>
</gene>
<dbReference type="NCBIfam" id="TIGR02436">
    <property type="entry name" value="four helix bundle protein"/>
    <property type="match status" value="1"/>
</dbReference>
<sequence>MSTFRDLLIWQKSMVLVTDIYPLTNSFPKEEIYGLTSQIRRSSVSIPSNIAEGYGRDGNKDYLKFLNIVVASLFEIQTQLEIAFNLKYTNEIQFNKKYEESREIERMLSSFIRKIKERI</sequence>
<evidence type="ECO:0000313" key="2">
    <source>
        <dbReference type="Proteomes" id="UP000184260"/>
    </source>
</evidence>
<keyword evidence="2" id="KW-1185">Reference proteome</keyword>
<dbReference type="CDD" id="cd16377">
    <property type="entry name" value="23S_rRNA_IVP_like"/>
    <property type="match status" value="1"/>
</dbReference>
<dbReference type="EMBL" id="FRBU01000027">
    <property type="protein sequence ID" value="SHM25583.1"/>
    <property type="molecule type" value="Genomic_DNA"/>
</dbReference>
<dbReference type="OrthoDB" id="9811959at2"/>
<protein>
    <submittedName>
        <fullName evidence="1">Four helix bundle protein</fullName>
    </submittedName>
</protein>
<dbReference type="Proteomes" id="UP000184260">
    <property type="component" value="Unassembled WGS sequence"/>
</dbReference>
<dbReference type="PANTHER" id="PTHR38471:SF2">
    <property type="entry name" value="FOUR HELIX BUNDLE PROTEIN"/>
    <property type="match status" value="1"/>
</dbReference>
<dbReference type="SUPFAM" id="SSF158446">
    <property type="entry name" value="IVS-encoded protein-like"/>
    <property type="match status" value="1"/>
</dbReference>
<dbReference type="STRING" id="69322.SAMN05443669_102726"/>
<dbReference type="Gene3D" id="1.20.1440.60">
    <property type="entry name" value="23S rRNA-intervening sequence"/>
    <property type="match status" value="1"/>
</dbReference>
<dbReference type="PANTHER" id="PTHR38471">
    <property type="entry name" value="FOUR HELIX BUNDLE PROTEIN"/>
    <property type="match status" value="1"/>
</dbReference>
<evidence type="ECO:0000313" key="1">
    <source>
        <dbReference type="EMBL" id="SHM25583.1"/>
    </source>
</evidence>
<dbReference type="NCBIfam" id="NF008911">
    <property type="entry name" value="PRK12275.1-2"/>
    <property type="match status" value="1"/>
</dbReference>
<organism evidence="1 2">
    <name type="scientific">Flavobacterium xanthum</name>
    <dbReference type="NCBI Taxonomy" id="69322"/>
    <lineage>
        <taxon>Bacteria</taxon>
        <taxon>Pseudomonadati</taxon>
        <taxon>Bacteroidota</taxon>
        <taxon>Flavobacteriia</taxon>
        <taxon>Flavobacteriales</taxon>
        <taxon>Flavobacteriaceae</taxon>
        <taxon>Flavobacterium</taxon>
    </lineage>
</organism>
<proteinExistence type="predicted"/>
<dbReference type="AlphaFoldDB" id="A0A1M7HB99"/>
<dbReference type="InterPro" id="IPR036583">
    <property type="entry name" value="23S_rRNA_IVS_sf"/>
</dbReference>
<dbReference type="RefSeq" id="WP_073354279.1">
    <property type="nucleotide sequence ID" value="NZ_FRBU01000027.1"/>
</dbReference>
<accession>A0A1M7HB99</accession>
<reference evidence="2" key="1">
    <citation type="submission" date="2016-11" db="EMBL/GenBank/DDBJ databases">
        <authorList>
            <person name="Varghese N."/>
            <person name="Submissions S."/>
        </authorList>
    </citation>
    <scope>NUCLEOTIDE SEQUENCE [LARGE SCALE GENOMIC DNA]</scope>
    <source>
        <strain evidence="2">DSM 3661</strain>
    </source>
</reference>
<dbReference type="InterPro" id="IPR012657">
    <property type="entry name" value="23S_rRNA-intervening_sequence"/>
</dbReference>
<name>A0A1M7HB99_9FLAO</name>
<dbReference type="Pfam" id="PF05635">
    <property type="entry name" value="23S_rRNA_IVP"/>
    <property type="match status" value="1"/>
</dbReference>